<reference evidence="5" key="1">
    <citation type="journal article" date="2019" name="Int. J. Syst. Evol. Microbiol.">
        <title>The Global Catalogue of Microorganisms (GCM) 10K type strain sequencing project: providing services to taxonomists for standard genome sequencing and annotation.</title>
        <authorList>
            <consortium name="The Broad Institute Genomics Platform"/>
            <consortium name="The Broad Institute Genome Sequencing Center for Infectious Disease"/>
            <person name="Wu L."/>
            <person name="Ma J."/>
        </authorList>
    </citation>
    <scope>NUCLEOTIDE SEQUENCE [LARGE SCALE GENOMIC DNA]</scope>
    <source>
        <strain evidence="5">JCM 17066</strain>
    </source>
</reference>
<dbReference type="InterPro" id="IPR036736">
    <property type="entry name" value="ACP-like_sf"/>
</dbReference>
<keyword evidence="5" id="KW-1185">Reference proteome</keyword>
<evidence type="ECO:0000259" key="3">
    <source>
        <dbReference type="PROSITE" id="PS50075"/>
    </source>
</evidence>
<accession>A0ABW0M5P4</accession>
<evidence type="ECO:0000313" key="4">
    <source>
        <dbReference type="EMBL" id="MFC5473505.1"/>
    </source>
</evidence>
<dbReference type="Proteomes" id="UP001596045">
    <property type="component" value="Unassembled WGS sequence"/>
</dbReference>
<name>A0ABW0M5P4_9BURK</name>
<dbReference type="Pfam" id="PF00550">
    <property type="entry name" value="PP-binding"/>
    <property type="match status" value="1"/>
</dbReference>
<dbReference type="RefSeq" id="WP_378996006.1">
    <property type="nucleotide sequence ID" value="NZ_JBHSMT010000009.1"/>
</dbReference>
<dbReference type="InterPro" id="IPR009081">
    <property type="entry name" value="PP-bd_ACP"/>
</dbReference>
<sequence>MIKNEVLHAVKEIVADILMMKTDEIGDTALLADVGLSSVELIDVVVKLQMRYQIEFDPATMSNLSCSTLADNVERAMLAGCRDE</sequence>
<protein>
    <submittedName>
        <fullName evidence="4">Acyl carrier protein</fullName>
    </submittedName>
</protein>
<dbReference type="Gene3D" id="1.10.1200.10">
    <property type="entry name" value="ACP-like"/>
    <property type="match status" value="1"/>
</dbReference>
<evidence type="ECO:0000313" key="5">
    <source>
        <dbReference type="Proteomes" id="UP001596045"/>
    </source>
</evidence>
<dbReference type="PROSITE" id="PS50075">
    <property type="entry name" value="CARRIER"/>
    <property type="match status" value="1"/>
</dbReference>
<proteinExistence type="predicted"/>
<evidence type="ECO:0000256" key="1">
    <source>
        <dbReference type="ARBA" id="ARBA00022450"/>
    </source>
</evidence>
<keyword evidence="2" id="KW-0597">Phosphoprotein</keyword>
<dbReference type="PROSITE" id="PS00012">
    <property type="entry name" value="PHOSPHOPANTETHEINE"/>
    <property type="match status" value="1"/>
</dbReference>
<evidence type="ECO:0000256" key="2">
    <source>
        <dbReference type="ARBA" id="ARBA00022553"/>
    </source>
</evidence>
<dbReference type="InterPro" id="IPR006162">
    <property type="entry name" value="Ppantetheine_attach_site"/>
</dbReference>
<feature type="domain" description="Carrier" evidence="3">
    <location>
        <begin position="1"/>
        <end position="80"/>
    </location>
</feature>
<comment type="caution">
    <text evidence="4">The sequence shown here is derived from an EMBL/GenBank/DDBJ whole genome shotgun (WGS) entry which is preliminary data.</text>
</comment>
<organism evidence="4 5">
    <name type="scientific">Paraherbaspirillum soli</name>
    <dbReference type="NCBI Taxonomy" id="631222"/>
    <lineage>
        <taxon>Bacteria</taxon>
        <taxon>Pseudomonadati</taxon>
        <taxon>Pseudomonadota</taxon>
        <taxon>Betaproteobacteria</taxon>
        <taxon>Burkholderiales</taxon>
        <taxon>Oxalobacteraceae</taxon>
        <taxon>Paraherbaspirillum</taxon>
    </lineage>
</organism>
<dbReference type="SUPFAM" id="SSF47336">
    <property type="entry name" value="ACP-like"/>
    <property type="match status" value="1"/>
</dbReference>
<gene>
    <name evidence="4" type="ORF">ACFPM8_05985</name>
</gene>
<dbReference type="EMBL" id="JBHSMT010000009">
    <property type="protein sequence ID" value="MFC5473505.1"/>
    <property type="molecule type" value="Genomic_DNA"/>
</dbReference>
<keyword evidence="1" id="KW-0596">Phosphopantetheine</keyword>